<dbReference type="PANTHER" id="PTHR43386:SF25">
    <property type="entry name" value="PEPTIDE ABC TRANSPORTER PERMEASE PROTEIN"/>
    <property type="match status" value="1"/>
</dbReference>
<dbReference type="AlphaFoldDB" id="A0A5N8X9M7"/>
<dbReference type="GO" id="GO:0055085">
    <property type="term" value="P:transmembrane transport"/>
    <property type="evidence" value="ECO:0007669"/>
    <property type="project" value="InterPro"/>
</dbReference>
<dbReference type="PROSITE" id="PS50928">
    <property type="entry name" value="ABC_TM1"/>
    <property type="match status" value="1"/>
</dbReference>
<keyword evidence="4 7" id="KW-0812">Transmembrane</keyword>
<evidence type="ECO:0000256" key="2">
    <source>
        <dbReference type="ARBA" id="ARBA00022448"/>
    </source>
</evidence>
<dbReference type="EMBL" id="VJZC01000009">
    <property type="protein sequence ID" value="MPY56201.1"/>
    <property type="molecule type" value="Genomic_DNA"/>
</dbReference>
<evidence type="ECO:0000256" key="6">
    <source>
        <dbReference type="ARBA" id="ARBA00023136"/>
    </source>
</evidence>
<dbReference type="RefSeq" id="WP_152769672.1">
    <property type="nucleotide sequence ID" value="NZ_VJZC01000009.1"/>
</dbReference>
<evidence type="ECO:0000313" key="9">
    <source>
        <dbReference type="EMBL" id="MPY56201.1"/>
    </source>
</evidence>
<evidence type="ECO:0000256" key="1">
    <source>
        <dbReference type="ARBA" id="ARBA00004651"/>
    </source>
</evidence>
<evidence type="ECO:0000256" key="4">
    <source>
        <dbReference type="ARBA" id="ARBA00022692"/>
    </source>
</evidence>
<dbReference type="Pfam" id="PF12911">
    <property type="entry name" value="OppC_N"/>
    <property type="match status" value="1"/>
</dbReference>
<comment type="caution">
    <text evidence="9">The sequence shown here is derived from an EMBL/GenBank/DDBJ whole genome shotgun (WGS) entry which is preliminary data.</text>
</comment>
<evidence type="ECO:0000256" key="5">
    <source>
        <dbReference type="ARBA" id="ARBA00022989"/>
    </source>
</evidence>
<proteinExistence type="inferred from homology"/>
<dbReference type="Proteomes" id="UP000400924">
    <property type="component" value="Unassembled WGS sequence"/>
</dbReference>
<sequence>MSTYQIAALGRGSTRLGRLRGLIRGRCVLIVAGSVVAVTVLTAVFAPLIAPYDPNAVDPTAVYQPSSSAHWLGTDDAGRDILSRLLYGARSSLLAPALVTLTAGLVGTALAVSAAWLGGWYDRLVSALLDIVFGFPGLILAVVVAAMFGAGLTVAVVTLSVAYLPFIGRVVRSAALRERQLPYVSALRMLGVSGRRICLRHLTPNLLPLVLVQIATSYGYALLDVAAFSFIGLGVQPPTAEWGLMVANGSTGILAGRPEQSLYAGVVIVVFVIACNLLGGSLSQRLLGDNR</sequence>
<keyword evidence="2 7" id="KW-0813">Transport</keyword>
<dbReference type="InterPro" id="IPR035906">
    <property type="entry name" value="MetI-like_sf"/>
</dbReference>
<dbReference type="Gene3D" id="1.10.3720.10">
    <property type="entry name" value="MetI-like"/>
    <property type="match status" value="1"/>
</dbReference>
<keyword evidence="6 7" id="KW-0472">Membrane</keyword>
<reference evidence="9 10" key="1">
    <citation type="submission" date="2019-07" db="EMBL/GenBank/DDBJ databases">
        <title>New species of Amycolatopsis and Streptomyces.</title>
        <authorList>
            <person name="Duangmal K."/>
            <person name="Teo W.F.A."/>
            <person name="Lipun K."/>
        </authorList>
    </citation>
    <scope>NUCLEOTIDE SEQUENCE [LARGE SCALE GENOMIC DNA]</scope>
    <source>
        <strain evidence="9 10">NBRC 106415</strain>
    </source>
</reference>
<dbReference type="GO" id="GO:0005886">
    <property type="term" value="C:plasma membrane"/>
    <property type="evidence" value="ECO:0007669"/>
    <property type="project" value="UniProtKB-SubCell"/>
</dbReference>
<comment type="similarity">
    <text evidence="7">Belongs to the binding-protein-dependent transport system permease family.</text>
</comment>
<evidence type="ECO:0000256" key="3">
    <source>
        <dbReference type="ARBA" id="ARBA00022475"/>
    </source>
</evidence>
<keyword evidence="3" id="KW-1003">Cell membrane</keyword>
<comment type="subcellular location">
    <subcellularLocation>
        <location evidence="1 7">Cell membrane</location>
        <topology evidence="1 7">Multi-pass membrane protein</topology>
    </subcellularLocation>
</comment>
<organism evidence="9 10">
    <name type="scientific">Streptomyces spongiae</name>
    <dbReference type="NCBI Taxonomy" id="565072"/>
    <lineage>
        <taxon>Bacteria</taxon>
        <taxon>Bacillati</taxon>
        <taxon>Actinomycetota</taxon>
        <taxon>Actinomycetes</taxon>
        <taxon>Kitasatosporales</taxon>
        <taxon>Streptomycetaceae</taxon>
        <taxon>Streptomyces</taxon>
    </lineage>
</organism>
<name>A0A5N8X9M7_9ACTN</name>
<feature type="transmembrane region" description="Helical" evidence="7">
    <location>
        <begin position="152"/>
        <end position="171"/>
    </location>
</feature>
<evidence type="ECO:0000313" key="10">
    <source>
        <dbReference type="Proteomes" id="UP000400924"/>
    </source>
</evidence>
<feature type="transmembrane region" description="Helical" evidence="7">
    <location>
        <begin position="262"/>
        <end position="282"/>
    </location>
</feature>
<protein>
    <submittedName>
        <fullName evidence="9">ABC transporter permease</fullName>
    </submittedName>
</protein>
<dbReference type="OrthoDB" id="9812701at2"/>
<dbReference type="SUPFAM" id="SSF161098">
    <property type="entry name" value="MetI-like"/>
    <property type="match status" value="1"/>
</dbReference>
<feature type="domain" description="ABC transmembrane type-1" evidence="8">
    <location>
        <begin position="89"/>
        <end position="279"/>
    </location>
</feature>
<dbReference type="CDD" id="cd06261">
    <property type="entry name" value="TM_PBP2"/>
    <property type="match status" value="1"/>
</dbReference>
<keyword evidence="10" id="KW-1185">Reference proteome</keyword>
<keyword evidence="5 7" id="KW-1133">Transmembrane helix</keyword>
<evidence type="ECO:0000256" key="7">
    <source>
        <dbReference type="RuleBase" id="RU363032"/>
    </source>
</evidence>
<dbReference type="Pfam" id="PF00528">
    <property type="entry name" value="BPD_transp_1"/>
    <property type="match status" value="1"/>
</dbReference>
<feature type="transmembrane region" description="Helical" evidence="7">
    <location>
        <begin position="206"/>
        <end position="235"/>
    </location>
</feature>
<dbReference type="PANTHER" id="PTHR43386">
    <property type="entry name" value="OLIGOPEPTIDE TRANSPORT SYSTEM PERMEASE PROTEIN APPC"/>
    <property type="match status" value="1"/>
</dbReference>
<feature type="transmembrane region" description="Helical" evidence="7">
    <location>
        <begin position="124"/>
        <end position="146"/>
    </location>
</feature>
<dbReference type="InterPro" id="IPR025966">
    <property type="entry name" value="OppC_N"/>
</dbReference>
<dbReference type="InterPro" id="IPR050366">
    <property type="entry name" value="BP-dependent_transpt_permease"/>
</dbReference>
<accession>A0A5N8X9M7</accession>
<evidence type="ECO:0000259" key="8">
    <source>
        <dbReference type="PROSITE" id="PS50928"/>
    </source>
</evidence>
<dbReference type="InterPro" id="IPR000515">
    <property type="entry name" value="MetI-like"/>
</dbReference>
<gene>
    <name evidence="9" type="ORF">FNH08_03120</name>
</gene>
<feature type="transmembrane region" description="Helical" evidence="7">
    <location>
        <begin position="93"/>
        <end position="117"/>
    </location>
</feature>
<feature type="transmembrane region" description="Helical" evidence="7">
    <location>
        <begin position="27"/>
        <end position="50"/>
    </location>
</feature>